<sequence>MRIPDMVNPYIYISLGVLRNGHLFMDVKRLRQM</sequence>
<reference evidence="1" key="2">
    <citation type="submission" date="2019-12" db="EMBL/GenBank/DDBJ databases">
        <authorList>
            <consortium name="NCBI Pathogen Detection Project"/>
        </authorList>
    </citation>
    <scope>NUCLEOTIDE SEQUENCE</scope>
    <source>
        <strain evidence="1">1930</strain>
    </source>
</reference>
<dbReference type="Proteomes" id="UP000856022">
    <property type="component" value="Unassembled WGS sequence"/>
</dbReference>
<dbReference type="AlphaFoldDB" id="A0A5C1CEG1"/>
<dbReference type="EMBL" id="DACQKT010000005">
    <property type="protein sequence ID" value="HAS6677653.1"/>
    <property type="molecule type" value="Genomic_DNA"/>
</dbReference>
<name>A0A5C1CEG1_VIBPH</name>
<gene>
    <name evidence="1" type="ORF">I7278_12615</name>
</gene>
<organism evidence="1">
    <name type="scientific">Vibrio parahaemolyticus</name>
    <dbReference type="NCBI Taxonomy" id="670"/>
    <lineage>
        <taxon>Bacteria</taxon>
        <taxon>Pseudomonadati</taxon>
        <taxon>Pseudomonadota</taxon>
        <taxon>Gammaproteobacteria</taxon>
        <taxon>Vibrionales</taxon>
        <taxon>Vibrionaceae</taxon>
        <taxon>Vibrio</taxon>
    </lineage>
</organism>
<evidence type="ECO:0000313" key="1">
    <source>
        <dbReference type="EMBL" id="HAS6677653.1"/>
    </source>
</evidence>
<comment type="caution">
    <text evidence="1">The sequence shown here is derived from an EMBL/GenBank/DDBJ whole genome shotgun (WGS) entry which is preliminary data.</text>
</comment>
<accession>A0A5C1CEG1</accession>
<reference evidence="1" key="1">
    <citation type="journal article" date="2018" name="Genome Biol.">
        <title>SKESA: strategic k-mer extension for scrupulous assemblies.</title>
        <authorList>
            <person name="Souvorov A."/>
            <person name="Agarwala R."/>
            <person name="Lipman D.J."/>
        </authorList>
    </citation>
    <scope>NUCLEOTIDE SEQUENCE</scope>
    <source>
        <strain evidence="1">1930</strain>
    </source>
</reference>
<proteinExistence type="predicted"/>
<protein>
    <submittedName>
        <fullName evidence="1">Uncharacterized protein</fullName>
    </submittedName>
</protein>